<protein>
    <submittedName>
        <fullName evidence="3">Transcriptional regulator</fullName>
    </submittedName>
</protein>
<feature type="region of interest" description="Disordered" evidence="1">
    <location>
        <begin position="244"/>
        <end position="269"/>
    </location>
</feature>
<dbReference type="InterPro" id="IPR036390">
    <property type="entry name" value="WH_DNA-bd_sf"/>
</dbReference>
<dbReference type="EMBL" id="JAAXOU010000194">
    <property type="protein sequence ID" value="NKY15590.1"/>
    <property type="molecule type" value="Genomic_DNA"/>
</dbReference>
<dbReference type="RefSeq" id="WP_168439772.1">
    <property type="nucleotide sequence ID" value="NZ_JAAXOU010000194.1"/>
</dbReference>
<dbReference type="SMART" id="SM00418">
    <property type="entry name" value="HTH_ARSR"/>
    <property type="match status" value="1"/>
</dbReference>
<dbReference type="InterPro" id="IPR001845">
    <property type="entry name" value="HTH_ArsR_DNA-bd_dom"/>
</dbReference>
<gene>
    <name evidence="3" type="ORF">HGA06_15945</name>
</gene>
<sequence>MTSDPTPASPRPPAVSGMEAASVLADGVRRRLYDFIRRARRPVTREEAAADAGISAKLAAFHLDKIVAAGLLTSRYDSPGGIRKVGRKPKVYEPAGADVRVSIPERRPDVLAEILVDAVLDQRRDEDARSAALRTARSRGEELGATTRADNRPGRLGPERSLTLSESVLEDHGFEPERRAPTEVRLLNCPFHPLAARSPELVCGINHAFLGGFLTGLQATGVDAVLAPRPGRCCVELRASAGGAGGTGPVTGACAKEVRSRPAQEPDGG</sequence>
<feature type="domain" description="HTH arsR-type" evidence="2">
    <location>
        <begin position="19"/>
        <end position="116"/>
    </location>
</feature>
<evidence type="ECO:0000256" key="1">
    <source>
        <dbReference type="SAM" id="MobiDB-lite"/>
    </source>
</evidence>
<dbReference type="InterPro" id="IPR011991">
    <property type="entry name" value="ArsR-like_HTH"/>
</dbReference>
<name>A0AA44DFZ8_STRE0</name>
<feature type="compositionally biased region" description="Basic and acidic residues" evidence="1">
    <location>
        <begin position="256"/>
        <end position="269"/>
    </location>
</feature>
<dbReference type="AlphaFoldDB" id="A0AA44DFZ8"/>
<reference evidence="3 4" key="1">
    <citation type="submission" date="2020-04" db="EMBL/GenBank/DDBJ databases">
        <title>MicrobeNet Type strains.</title>
        <authorList>
            <person name="Nicholson A.C."/>
        </authorList>
    </citation>
    <scope>NUCLEOTIDE SEQUENCE [LARGE SCALE GENOMIC DNA]</scope>
    <source>
        <strain evidence="3 4">DSM 40738</strain>
    </source>
</reference>
<dbReference type="InterPro" id="IPR036388">
    <property type="entry name" value="WH-like_DNA-bd_sf"/>
</dbReference>
<dbReference type="GO" id="GO:0003700">
    <property type="term" value="F:DNA-binding transcription factor activity"/>
    <property type="evidence" value="ECO:0007669"/>
    <property type="project" value="InterPro"/>
</dbReference>
<organism evidence="3 4">
    <name type="scientific">Streptomyces somaliensis (strain ATCC 33201 / DSM 40738 / JCM 12659 / KCTC 9044 / NCTC 11332 / NRRL B-12077 / IP 733)</name>
    <dbReference type="NCBI Taxonomy" id="1134445"/>
    <lineage>
        <taxon>Bacteria</taxon>
        <taxon>Bacillati</taxon>
        <taxon>Actinomycetota</taxon>
        <taxon>Actinomycetes</taxon>
        <taxon>Kitasatosporales</taxon>
        <taxon>Streptomycetaceae</taxon>
        <taxon>Streptomyces</taxon>
    </lineage>
</organism>
<evidence type="ECO:0000259" key="2">
    <source>
        <dbReference type="SMART" id="SM00418"/>
    </source>
</evidence>
<dbReference type="Gene3D" id="1.10.10.10">
    <property type="entry name" value="Winged helix-like DNA-binding domain superfamily/Winged helix DNA-binding domain"/>
    <property type="match status" value="1"/>
</dbReference>
<dbReference type="Pfam" id="PF12840">
    <property type="entry name" value="HTH_20"/>
    <property type="match status" value="1"/>
</dbReference>
<dbReference type="Proteomes" id="UP000570003">
    <property type="component" value="Unassembled WGS sequence"/>
</dbReference>
<feature type="region of interest" description="Disordered" evidence="1">
    <location>
        <begin position="130"/>
        <end position="161"/>
    </location>
</feature>
<evidence type="ECO:0000313" key="4">
    <source>
        <dbReference type="Proteomes" id="UP000570003"/>
    </source>
</evidence>
<evidence type="ECO:0000313" key="3">
    <source>
        <dbReference type="EMBL" id="NKY15590.1"/>
    </source>
</evidence>
<dbReference type="CDD" id="cd00090">
    <property type="entry name" value="HTH_ARSR"/>
    <property type="match status" value="1"/>
</dbReference>
<accession>A0AA44DFZ8</accession>
<keyword evidence="4" id="KW-1185">Reference proteome</keyword>
<proteinExistence type="predicted"/>
<dbReference type="SUPFAM" id="SSF46785">
    <property type="entry name" value="Winged helix' DNA-binding domain"/>
    <property type="match status" value="1"/>
</dbReference>
<comment type="caution">
    <text evidence="3">The sequence shown here is derived from an EMBL/GenBank/DDBJ whole genome shotgun (WGS) entry which is preliminary data.</text>
</comment>